<protein>
    <submittedName>
        <fullName evidence="1">Uncharacterized protein</fullName>
    </submittedName>
</protein>
<sequence length="636" mass="68876">MENQAAWLNKALGRREPAIADTRCREVVKRLLLLPETAGKFQLQSVLAALFVITFALEARGATARGLVRSDLAVRQFEAMFSASGEALDVLCTYITATKTKEGGLFSIGALPHVDPWLCPFGAAADALVALCHGPGQDTSVPPSPLKPVSKPADEDLRARGVNPEHYREAVNVYGWRDWNRLLVFPSARGGKFKEMSYRYHCDNHSKVMVAAGVPEWFSKTHTCRRASTQKPKEAGASEQDNNEQGLWTEGVGGGAYNQNIPNRRATLGLSGRDLSCISLSTPRLKVVVPPELGALLFPWLEAAEAAYALRLAADKRNMDASLVDCFKLLRTMRPVYFQTWAARLAAGDVPLTAYVLRHPLLAGTGFAAFAATMVTALRSVEDRANEAAEQVLPQLAPTVMAAIKAVAPSTMAQLQDAEIYMAAQVDASTLAIQAHARQTAAAAMEHANVGVATVKRHTTKEVAELRKEVSQLRDDVLALLRGPSLGAASAAAGQPAADMELQLLGKLTGVSLLIDGANFVPMLPMGENLSWLEALDEYASGVNGRAAIRDVEERLGSRWRLMVQDKARKLHITKLYSRRLPLYRAFDQEYAAHGHTLGVAGVLSIIKQKFKDHRGAEGALKAMAAEYPASLASKQ</sequence>
<keyword evidence="2" id="KW-1185">Reference proteome</keyword>
<evidence type="ECO:0000313" key="1">
    <source>
        <dbReference type="EMBL" id="KAK1864504.1"/>
    </source>
</evidence>
<accession>A0ACC3C3H2</accession>
<reference evidence="1" key="1">
    <citation type="submission" date="2019-11" db="EMBL/GenBank/DDBJ databases">
        <title>Nori genome reveals adaptations in red seaweeds to the harsh intertidal environment.</title>
        <authorList>
            <person name="Wang D."/>
            <person name="Mao Y."/>
        </authorList>
    </citation>
    <scope>NUCLEOTIDE SEQUENCE</scope>
    <source>
        <tissue evidence="1">Gametophyte</tissue>
    </source>
</reference>
<dbReference type="Proteomes" id="UP000798662">
    <property type="component" value="Chromosome 2"/>
</dbReference>
<name>A0ACC3C3H2_PYRYE</name>
<comment type="caution">
    <text evidence="1">The sequence shown here is derived from an EMBL/GenBank/DDBJ whole genome shotgun (WGS) entry which is preliminary data.</text>
</comment>
<organism evidence="1 2">
    <name type="scientific">Pyropia yezoensis</name>
    <name type="common">Susabi-nori</name>
    <name type="synonym">Porphyra yezoensis</name>
    <dbReference type="NCBI Taxonomy" id="2788"/>
    <lineage>
        <taxon>Eukaryota</taxon>
        <taxon>Rhodophyta</taxon>
        <taxon>Bangiophyceae</taxon>
        <taxon>Bangiales</taxon>
        <taxon>Bangiaceae</taxon>
        <taxon>Pyropia</taxon>
    </lineage>
</organism>
<dbReference type="EMBL" id="CM020619">
    <property type="protein sequence ID" value="KAK1864504.1"/>
    <property type="molecule type" value="Genomic_DNA"/>
</dbReference>
<proteinExistence type="predicted"/>
<evidence type="ECO:0000313" key="2">
    <source>
        <dbReference type="Proteomes" id="UP000798662"/>
    </source>
</evidence>
<gene>
    <name evidence="1" type="ORF">I4F81_007050</name>
</gene>